<dbReference type="RefSeq" id="WP_136006233.1">
    <property type="nucleotide sequence ID" value="NZ_SRYW01000015.1"/>
</dbReference>
<reference evidence="1 2" key="1">
    <citation type="submission" date="2019-04" db="EMBL/GenBank/DDBJ databases">
        <title>Microbes associate with the intestines of laboratory mice.</title>
        <authorList>
            <person name="Navarre W."/>
            <person name="Wong E."/>
            <person name="Huang K."/>
            <person name="Tropini C."/>
            <person name="Ng K."/>
            <person name="Yu B."/>
        </authorList>
    </citation>
    <scope>NUCLEOTIDE SEQUENCE [LARGE SCALE GENOMIC DNA]</scope>
    <source>
        <strain evidence="1 2">NM62_B4-13</strain>
    </source>
</reference>
<comment type="caution">
    <text evidence="1">The sequence shown here is derived from an EMBL/GenBank/DDBJ whole genome shotgun (WGS) entry which is preliminary data.</text>
</comment>
<dbReference type="Proteomes" id="UP000306631">
    <property type="component" value="Unassembled WGS sequence"/>
</dbReference>
<proteinExistence type="predicted"/>
<name>A0A4S2CUE1_STEMA</name>
<evidence type="ECO:0000313" key="2">
    <source>
        <dbReference type="Proteomes" id="UP000306631"/>
    </source>
</evidence>
<dbReference type="EMBL" id="SRYW01000015">
    <property type="protein sequence ID" value="TGY32518.1"/>
    <property type="molecule type" value="Genomic_DNA"/>
</dbReference>
<dbReference type="AlphaFoldDB" id="A0A4S2CUE1"/>
<evidence type="ECO:0000313" key="1">
    <source>
        <dbReference type="EMBL" id="TGY32518.1"/>
    </source>
</evidence>
<accession>A0A4S2CUE1</accession>
<organism evidence="1 2">
    <name type="scientific">Stenotrophomonas maltophilia</name>
    <name type="common">Pseudomonas maltophilia</name>
    <name type="synonym">Xanthomonas maltophilia</name>
    <dbReference type="NCBI Taxonomy" id="40324"/>
    <lineage>
        <taxon>Bacteria</taxon>
        <taxon>Pseudomonadati</taxon>
        <taxon>Pseudomonadota</taxon>
        <taxon>Gammaproteobacteria</taxon>
        <taxon>Lysobacterales</taxon>
        <taxon>Lysobacteraceae</taxon>
        <taxon>Stenotrophomonas</taxon>
        <taxon>Stenotrophomonas maltophilia group</taxon>
    </lineage>
</organism>
<protein>
    <submittedName>
        <fullName evidence="1">Uncharacterized protein</fullName>
    </submittedName>
</protein>
<sequence>MTQRHISHPEGLPACAAGHSARHILDLRGVTAGGGHLVECRCRATSKHAEPTAALAEWRRINRPARSARKILPAIDAPAANVIQLRLQMPGEGRGASGR</sequence>
<dbReference type="OrthoDB" id="6002309at2"/>
<gene>
    <name evidence="1" type="ORF">E5352_15135</name>
</gene>